<feature type="region of interest" description="Disordered" evidence="7">
    <location>
        <begin position="283"/>
        <end position="315"/>
    </location>
</feature>
<feature type="transmembrane region" description="Helical" evidence="8">
    <location>
        <begin position="12"/>
        <end position="31"/>
    </location>
</feature>
<feature type="domain" description="Fatty acid hydroxylase" evidence="9">
    <location>
        <begin position="89"/>
        <end position="224"/>
    </location>
</feature>
<dbReference type="InterPro" id="IPR006694">
    <property type="entry name" value="Fatty_acid_hydroxylase"/>
</dbReference>
<name>A0A371RJC9_9PROT</name>
<keyword evidence="5" id="KW-0443">Lipid metabolism</keyword>
<evidence type="ECO:0000256" key="1">
    <source>
        <dbReference type="ARBA" id="ARBA00004127"/>
    </source>
</evidence>
<keyword evidence="4" id="KW-0560">Oxidoreductase</keyword>
<evidence type="ECO:0000256" key="7">
    <source>
        <dbReference type="SAM" id="MobiDB-lite"/>
    </source>
</evidence>
<accession>A0A371RJC9</accession>
<evidence type="ECO:0000256" key="3">
    <source>
        <dbReference type="ARBA" id="ARBA00022989"/>
    </source>
</evidence>
<dbReference type="InterPro" id="IPR051689">
    <property type="entry name" value="Sterol_desaturase/TMEM195"/>
</dbReference>
<evidence type="ECO:0000259" key="9">
    <source>
        <dbReference type="Pfam" id="PF04116"/>
    </source>
</evidence>
<dbReference type="GO" id="GO:0005506">
    <property type="term" value="F:iron ion binding"/>
    <property type="evidence" value="ECO:0007669"/>
    <property type="project" value="InterPro"/>
</dbReference>
<dbReference type="GO" id="GO:0012505">
    <property type="term" value="C:endomembrane system"/>
    <property type="evidence" value="ECO:0007669"/>
    <property type="project" value="UniProtKB-SubCell"/>
</dbReference>
<evidence type="ECO:0000313" key="11">
    <source>
        <dbReference type="Proteomes" id="UP000264589"/>
    </source>
</evidence>
<dbReference type="EMBL" id="QUQO01000001">
    <property type="protein sequence ID" value="RFB05557.1"/>
    <property type="molecule type" value="Genomic_DNA"/>
</dbReference>
<evidence type="ECO:0000256" key="4">
    <source>
        <dbReference type="ARBA" id="ARBA00023002"/>
    </source>
</evidence>
<evidence type="ECO:0000256" key="2">
    <source>
        <dbReference type="ARBA" id="ARBA00022692"/>
    </source>
</evidence>
<dbReference type="PANTHER" id="PTHR21624:SF1">
    <property type="entry name" value="ALKYLGLYCEROL MONOOXYGENASE"/>
    <property type="match status" value="1"/>
</dbReference>
<reference evidence="10 11" key="1">
    <citation type="submission" date="2018-08" db="EMBL/GenBank/DDBJ databases">
        <title>Parvularcula sp. SM1705, isolated from surface water of the South Sea China.</title>
        <authorList>
            <person name="Sun L."/>
        </authorList>
    </citation>
    <scope>NUCLEOTIDE SEQUENCE [LARGE SCALE GENOMIC DNA]</scope>
    <source>
        <strain evidence="10 11">SM1705</strain>
    </source>
</reference>
<feature type="compositionally biased region" description="Basic and acidic residues" evidence="7">
    <location>
        <begin position="285"/>
        <end position="296"/>
    </location>
</feature>
<dbReference type="Proteomes" id="UP000264589">
    <property type="component" value="Unassembled WGS sequence"/>
</dbReference>
<comment type="subcellular location">
    <subcellularLocation>
        <location evidence="1">Endomembrane system</location>
        <topology evidence="1">Multi-pass membrane protein</topology>
    </subcellularLocation>
</comment>
<comment type="caution">
    <text evidence="10">The sequence shown here is derived from an EMBL/GenBank/DDBJ whole genome shotgun (WGS) entry which is preliminary data.</text>
</comment>
<dbReference type="RefSeq" id="WP_116392190.1">
    <property type="nucleotide sequence ID" value="NZ_QUQO01000001.1"/>
</dbReference>
<dbReference type="GO" id="GO:0050479">
    <property type="term" value="F:glyceryl-ether monooxygenase activity"/>
    <property type="evidence" value="ECO:0007669"/>
    <property type="project" value="TreeGrafter"/>
</dbReference>
<evidence type="ECO:0000256" key="8">
    <source>
        <dbReference type="SAM" id="Phobius"/>
    </source>
</evidence>
<dbReference type="GO" id="GO:0006643">
    <property type="term" value="P:membrane lipid metabolic process"/>
    <property type="evidence" value="ECO:0007669"/>
    <property type="project" value="TreeGrafter"/>
</dbReference>
<keyword evidence="2 8" id="KW-0812">Transmembrane</keyword>
<dbReference type="OrthoDB" id="9770329at2"/>
<dbReference type="Pfam" id="PF04116">
    <property type="entry name" value="FA_hydroxylase"/>
    <property type="match status" value="1"/>
</dbReference>
<evidence type="ECO:0000256" key="6">
    <source>
        <dbReference type="ARBA" id="ARBA00023136"/>
    </source>
</evidence>
<sequence length="315" mass="35937">MEAPNLPDISSFAAPLYIGLILLEIALIAKFRARGAYETRDTVTSLLMGTGSVIVPLLLAGTAYAWLKALEHSLYDWRLFDLGFEWWAFVIAFVGYDFVYYWSHRFQHTIRWGWASHVIHHSSQHYNLSTALRQTWTGLFTGFFVLSIPLILLGLHPAVIAFAASLNLLYQFWIHTEVIDRFPRWFEAVMNTPSHHRVHHGKNPRYLDSNYAGVFIVWDRMFGTFIPEEKSDPVRYGLVKDIGTFNPFRVATHEYVAIWKDATQPGLTIGQRLRYLFAPPGWSHDGSRKTSKDIRAEAGFSKSGAEAPAPLHPAE</sequence>
<keyword evidence="6 8" id="KW-0472">Membrane</keyword>
<proteinExistence type="predicted"/>
<keyword evidence="3 8" id="KW-1133">Transmembrane helix</keyword>
<dbReference type="GO" id="GO:0008610">
    <property type="term" value="P:lipid biosynthetic process"/>
    <property type="evidence" value="ECO:0007669"/>
    <property type="project" value="InterPro"/>
</dbReference>
<keyword evidence="11" id="KW-1185">Reference proteome</keyword>
<dbReference type="InParanoid" id="A0A371RJC9"/>
<evidence type="ECO:0000313" key="10">
    <source>
        <dbReference type="EMBL" id="RFB05557.1"/>
    </source>
</evidence>
<feature type="transmembrane region" description="Helical" evidence="8">
    <location>
        <begin position="86"/>
        <end position="103"/>
    </location>
</feature>
<feature type="transmembrane region" description="Helical" evidence="8">
    <location>
        <begin position="143"/>
        <end position="173"/>
    </location>
</feature>
<gene>
    <name evidence="10" type="ORF">DX908_09945</name>
</gene>
<protein>
    <submittedName>
        <fullName evidence="10">Sterol desaturase family protein</fullName>
    </submittedName>
</protein>
<feature type="transmembrane region" description="Helical" evidence="8">
    <location>
        <begin position="43"/>
        <end position="66"/>
    </location>
</feature>
<evidence type="ECO:0000256" key="5">
    <source>
        <dbReference type="ARBA" id="ARBA00023098"/>
    </source>
</evidence>
<dbReference type="GO" id="GO:0016020">
    <property type="term" value="C:membrane"/>
    <property type="evidence" value="ECO:0007669"/>
    <property type="project" value="GOC"/>
</dbReference>
<dbReference type="AlphaFoldDB" id="A0A371RJC9"/>
<dbReference type="PANTHER" id="PTHR21624">
    <property type="entry name" value="STEROL DESATURASE-RELATED PROTEIN"/>
    <property type="match status" value="1"/>
</dbReference>
<organism evidence="10 11">
    <name type="scientific">Parvularcula marina</name>
    <dbReference type="NCBI Taxonomy" id="2292771"/>
    <lineage>
        <taxon>Bacteria</taxon>
        <taxon>Pseudomonadati</taxon>
        <taxon>Pseudomonadota</taxon>
        <taxon>Alphaproteobacteria</taxon>
        <taxon>Parvularculales</taxon>
        <taxon>Parvularculaceae</taxon>
        <taxon>Parvularcula</taxon>
    </lineage>
</organism>